<dbReference type="PANTHER" id="PTHR17224">
    <property type="entry name" value="PEPTIDYL-TRNA HYDROLASE"/>
    <property type="match status" value="1"/>
</dbReference>
<evidence type="ECO:0000313" key="12">
    <source>
        <dbReference type="Proteomes" id="UP000255517"/>
    </source>
</evidence>
<comment type="function">
    <text evidence="8">Hydrolyzes ribosome-free peptidyl-tRNAs (with 1 or more amino acids incorporated), which drop off the ribosome during protein synthesis, or as a result of ribosome stalling.</text>
</comment>
<dbReference type="GO" id="GO:0006515">
    <property type="term" value="P:protein quality control for misfolded or incompletely synthesized proteins"/>
    <property type="evidence" value="ECO:0007669"/>
    <property type="project" value="UniProtKB-UniRule"/>
</dbReference>
<dbReference type="RefSeq" id="WP_009344962.1">
    <property type="nucleotide sequence ID" value="NZ_CP165621.1"/>
</dbReference>
<comment type="subcellular location">
    <subcellularLocation>
        <location evidence="8">Cytoplasm</location>
    </subcellularLocation>
</comment>
<evidence type="ECO:0000256" key="5">
    <source>
        <dbReference type="ARBA" id="ARBA00038063"/>
    </source>
</evidence>
<dbReference type="SUPFAM" id="SSF53178">
    <property type="entry name" value="Peptidyl-tRNA hydrolase-like"/>
    <property type="match status" value="1"/>
</dbReference>
<sequence length="192" mass="21294">MDNLFVIAGLGNPGKDYEKTKHNIGFSTVDKIAEKLSVNMNKIKFKGLLGETRIGQNRLILLKPQTFMNNSGESIRMCLDFYKVDVKNLIVIVDDIDINFGQLKIKKEGSAGTHNGLKSIVNHLSSKGFPRIKVGIGQKKEGEDLANFVLSNFSSNDAKHIDKATDAARDAAIDIVEKGIEYTMNAYNNKIY</sequence>
<evidence type="ECO:0000256" key="6">
    <source>
        <dbReference type="ARBA" id="ARBA00048707"/>
    </source>
</evidence>
<dbReference type="InterPro" id="IPR018171">
    <property type="entry name" value="Pept_tRNA_hydro_CS"/>
</dbReference>
<dbReference type="PANTHER" id="PTHR17224:SF1">
    <property type="entry name" value="PEPTIDYL-TRNA HYDROLASE"/>
    <property type="match status" value="1"/>
</dbReference>
<dbReference type="HAMAP" id="MF_00083">
    <property type="entry name" value="Pept_tRNA_hydro_bact"/>
    <property type="match status" value="1"/>
</dbReference>
<evidence type="ECO:0000313" key="11">
    <source>
        <dbReference type="EMBL" id="SUB56338.1"/>
    </source>
</evidence>
<dbReference type="Proteomes" id="UP000255517">
    <property type="component" value="Unassembled WGS sequence"/>
</dbReference>
<dbReference type="NCBIfam" id="TIGR00447">
    <property type="entry name" value="pth"/>
    <property type="match status" value="1"/>
</dbReference>
<proteinExistence type="inferred from homology"/>
<reference evidence="11 12" key="1">
    <citation type="submission" date="2018-06" db="EMBL/GenBank/DDBJ databases">
        <authorList>
            <consortium name="Pathogen Informatics"/>
            <person name="Doyle S."/>
        </authorList>
    </citation>
    <scope>NUCLEOTIDE SEQUENCE [LARGE SCALE GENOMIC DNA]</scope>
    <source>
        <strain evidence="11 12">NCTC13149</strain>
    </source>
</reference>
<dbReference type="AlphaFoldDB" id="A0A379C2Q0"/>
<feature type="binding site" evidence="8">
    <location>
        <position position="115"/>
    </location>
    <ligand>
        <name>tRNA</name>
        <dbReference type="ChEBI" id="CHEBI:17843"/>
    </ligand>
</feature>
<evidence type="ECO:0000256" key="7">
    <source>
        <dbReference type="ARBA" id="ARBA00050038"/>
    </source>
</evidence>
<organism evidence="11 12">
    <name type="scientific">Peptoniphilus lacrimalis</name>
    <dbReference type="NCBI Taxonomy" id="33031"/>
    <lineage>
        <taxon>Bacteria</taxon>
        <taxon>Bacillati</taxon>
        <taxon>Bacillota</taxon>
        <taxon>Tissierellia</taxon>
        <taxon>Tissierellales</taxon>
        <taxon>Peptoniphilaceae</taxon>
        <taxon>Peptoniphilus</taxon>
    </lineage>
</organism>
<dbReference type="EMBL" id="UGSZ01000001">
    <property type="protein sequence ID" value="SUB56338.1"/>
    <property type="molecule type" value="Genomic_DNA"/>
</dbReference>
<evidence type="ECO:0000256" key="10">
    <source>
        <dbReference type="RuleBase" id="RU004320"/>
    </source>
</evidence>
<keyword evidence="4 8" id="KW-0694">RNA-binding</keyword>
<dbReference type="InterPro" id="IPR001328">
    <property type="entry name" value="Pept_tRNA_hydro"/>
</dbReference>
<feature type="binding site" evidence="8">
    <location>
        <position position="69"/>
    </location>
    <ligand>
        <name>tRNA</name>
        <dbReference type="ChEBI" id="CHEBI:17843"/>
    </ligand>
</feature>
<keyword evidence="8" id="KW-0963">Cytoplasm</keyword>
<dbReference type="STRING" id="1122949.GCA_000378725_00179"/>
<dbReference type="OrthoDB" id="9800507at2"/>
<comment type="catalytic activity">
    <reaction evidence="6 8 9">
        <text>an N-acyl-L-alpha-aminoacyl-tRNA + H2O = an N-acyl-L-amino acid + a tRNA + H(+)</text>
        <dbReference type="Rhea" id="RHEA:54448"/>
        <dbReference type="Rhea" id="RHEA-COMP:10123"/>
        <dbReference type="Rhea" id="RHEA-COMP:13883"/>
        <dbReference type="ChEBI" id="CHEBI:15377"/>
        <dbReference type="ChEBI" id="CHEBI:15378"/>
        <dbReference type="ChEBI" id="CHEBI:59874"/>
        <dbReference type="ChEBI" id="CHEBI:78442"/>
        <dbReference type="ChEBI" id="CHEBI:138191"/>
        <dbReference type="EC" id="3.1.1.29"/>
    </reaction>
</comment>
<dbReference type="GO" id="GO:0004045">
    <property type="term" value="F:peptidyl-tRNA hydrolase activity"/>
    <property type="evidence" value="ECO:0007669"/>
    <property type="project" value="UniProtKB-UniRule"/>
</dbReference>
<evidence type="ECO:0000256" key="1">
    <source>
        <dbReference type="ARBA" id="ARBA00013260"/>
    </source>
</evidence>
<evidence type="ECO:0000256" key="8">
    <source>
        <dbReference type="HAMAP-Rule" id="MF_00083"/>
    </source>
</evidence>
<dbReference type="InterPro" id="IPR036416">
    <property type="entry name" value="Pept_tRNA_hydro_sf"/>
</dbReference>
<comment type="function">
    <text evidence="8">Catalyzes the release of premature peptidyl moieties from peptidyl-tRNA molecules trapped in stalled 50S ribosomal subunits, and thus maintains levels of free tRNAs and 50S ribosomes.</text>
</comment>
<dbReference type="PROSITE" id="PS01196">
    <property type="entry name" value="PEPT_TRNA_HYDROL_2"/>
    <property type="match status" value="1"/>
</dbReference>
<dbReference type="GO" id="GO:0000049">
    <property type="term" value="F:tRNA binding"/>
    <property type="evidence" value="ECO:0007669"/>
    <property type="project" value="UniProtKB-UniRule"/>
</dbReference>
<protein>
    <recommendedName>
        <fullName evidence="7 8">Peptidyl-tRNA hydrolase</fullName>
        <shortName evidence="8">Pth</shortName>
        <ecNumber evidence="1 8">3.1.1.29</ecNumber>
    </recommendedName>
</protein>
<comment type="subunit">
    <text evidence="8">Monomer.</text>
</comment>
<feature type="site" description="Discriminates between blocked and unblocked aminoacyl-tRNA" evidence="8">
    <location>
        <position position="12"/>
    </location>
</feature>
<feature type="binding site" evidence="8">
    <location>
        <position position="17"/>
    </location>
    <ligand>
        <name>tRNA</name>
        <dbReference type="ChEBI" id="CHEBI:17843"/>
    </ligand>
</feature>
<dbReference type="PROSITE" id="PS01195">
    <property type="entry name" value="PEPT_TRNA_HYDROL_1"/>
    <property type="match status" value="1"/>
</dbReference>
<accession>A0A379C2Q0</accession>
<evidence type="ECO:0000256" key="4">
    <source>
        <dbReference type="ARBA" id="ARBA00022884"/>
    </source>
</evidence>
<dbReference type="GO" id="GO:0005737">
    <property type="term" value="C:cytoplasm"/>
    <property type="evidence" value="ECO:0007669"/>
    <property type="project" value="UniProtKB-SubCell"/>
</dbReference>
<evidence type="ECO:0000256" key="9">
    <source>
        <dbReference type="RuleBase" id="RU000673"/>
    </source>
</evidence>
<dbReference type="GO" id="GO:0072344">
    <property type="term" value="P:rescue of stalled ribosome"/>
    <property type="evidence" value="ECO:0007669"/>
    <property type="project" value="UniProtKB-UniRule"/>
</dbReference>
<name>A0A379C2Q0_9FIRM</name>
<dbReference type="CDD" id="cd00462">
    <property type="entry name" value="PTH"/>
    <property type="match status" value="1"/>
</dbReference>
<dbReference type="FunFam" id="3.40.50.1470:FF:000001">
    <property type="entry name" value="Peptidyl-tRNA hydrolase"/>
    <property type="match status" value="1"/>
</dbReference>
<dbReference type="Pfam" id="PF01195">
    <property type="entry name" value="Pept_tRNA_hydro"/>
    <property type="match status" value="1"/>
</dbReference>
<gene>
    <name evidence="8 11" type="primary">pth</name>
    <name evidence="11" type="ORF">NCTC13149_00108</name>
</gene>
<dbReference type="EC" id="3.1.1.29" evidence="1 8"/>
<comment type="similarity">
    <text evidence="5 8 10">Belongs to the PTH family.</text>
</comment>
<dbReference type="Gene3D" id="3.40.50.1470">
    <property type="entry name" value="Peptidyl-tRNA hydrolase"/>
    <property type="match status" value="1"/>
</dbReference>
<feature type="binding site" evidence="8">
    <location>
        <position position="67"/>
    </location>
    <ligand>
        <name>tRNA</name>
        <dbReference type="ChEBI" id="CHEBI:17843"/>
    </ligand>
</feature>
<feature type="site" description="Stabilizes the basic form of H active site to accept a proton" evidence="8">
    <location>
        <position position="94"/>
    </location>
</feature>
<evidence type="ECO:0000256" key="3">
    <source>
        <dbReference type="ARBA" id="ARBA00022801"/>
    </source>
</evidence>
<keyword evidence="2 8" id="KW-0820">tRNA-binding</keyword>
<feature type="active site" description="Proton acceptor" evidence="8">
    <location>
        <position position="22"/>
    </location>
</feature>
<evidence type="ECO:0000256" key="2">
    <source>
        <dbReference type="ARBA" id="ARBA00022555"/>
    </source>
</evidence>
<keyword evidence="3 8" id="KW-0378">Hydrolase</keyword>